<evidence type="ECO:0000313" key="1">
    <source>
        <dbReference type="EMBL" id="PWN48026.1"/>
    </source>
</evidence>
<proteinExistence type="predicted"/>
<keyword evidence="2" id="KW-1185">Reference proteome</keyword>
<dbReference type="EMBL" id="KZ820283">
    <property type="protein sequence ID" value="PWN48026.1"/>
    <property type="molecule type" value="Genomic_DNA"/>
</dbReference>
<dbReference type="Proteomes" id="UP000245626">
    <property type="component" value="Unassembled WGS sequence"/>
</dbReference>
<protein>
    <submittedName>
        <fullName evidence="1">Acyl-protein thioesterase 1</fullName>
    </submittedName>
</protein>
<name>A0ACD0NQD7_9BASI</name>
<organism evidence="1 2">
    <name type="scientific">Violaceomyces palustris</name>
    <dbReference type="NCBI Taxonomy" id="1673888"/>
    <lineage>
        <taxon>Eukaryota</taxon>
        <taxon>Fungi</taxon>
        <taxon>Dikarya</taxon>
        <taxon>Basidiomycota</taxon>
        <taxon>Ustilaginomycotina</taxon>
        <taxon>Ustilaginomycetes</taxon>
        <taxon>Violaceomycetales</taxon>
        <taxon>Violaceomycetaceae</taxon>
        <taxon>Violaceomyces</taxon>
    </lineage>
</organism>
<accession>A0ACD0NQD7</accession>
<gene>
    <name evidence="1" type="ORF">IE53DRAFT_407280</name>
</gene>
<reference evidence="1 2" key="1">
    <citation type="journal article" date="2018" name="Mol. Biol. Evol.">
        <title>Broad Genomic Sampling Reveals a Smut Pathogenic Ancestry of the Fungal Clade Ustilaginomycotina.</title>
        <authorList>
            <person name="Kijpornyongpan T."/>
            <person name="Mondo S.J."/>
            <person name="Barry K."/>
            <person name="Sandor L."/>
            <person name="Lee J."/>
            <person name="Lipzen A."/>
            <person name="Pangilinan J."/>
            <person name="LaButti K."/>
            <person name="Hainaut M."/>
            <person name="Henrissat B."/>
            <person name="Grigoriev I.V."/>
            <person name="Spatafora J.W."/>
            <person name="Aime M.C."/>
        </authorList>
    </citation>
    <scope>NUCLEOTIDE SEQUENCE [LARGE SCALE GENOMIC DNA]</scope>
    <source>
        <strain evidence="1 2">SA 807</strain>
    </source>
</reference>
<evidence type="ECO:0000313" key="2">
    <source>
        <dbReference type="Proteomes" id="UP000245626"/>
    </source>
</evidence>
<sequence length="240" mass="25794">MSMLKTLVVGPSSGAKPTATLFLLHGLGDTSAGWSDVAMMLSKRPSLRHVRFVLPNSPIQPVTLNMGMSMPSWFDIRSLDDISGGEDEAGLLKSRDEIIKLVKAEVDGSGKGLDGHKIASERVVVGGFSQGGAISYLTGLTIPMQVGGVVALSTWLPLRAKINALKSDHMNNLKVFHGHGNADPVVRYEYGSRTVDFVKKELGLGDKVTFKTYDGMPHSACAEEIEDIAKFLEQVIPASE</sequence>